<keyword evidence="2" id="KW-1185">Reference proteome</keyword>
<dbReference type="VEuPathDB" id="VectorBase:AMAM017976"/>
<sequence length="184" mass="21452">MVSAKETDISGDVHNGTRLFRVQIKRYVCIDTPYQQTELLECRTVLRRNKLPLFLLAVNVPQRVDYAMIHVKLNYKFNTYQPFLINDQLEGCEYMRTPKNDPFSIFLYKVVQKMIPDMVHPCPHGNKIYNQTIEFKESYTPKSIPAGDYRMDVRISDRQNVTLIAVQVFGTARKLGILGSMLEW</sequence>
<dbReference type="PANTHER" id="PTHR20898:SF0">
    <property type="entry name" value="DAEDALUS ON 3-RELATED"/>
    <property type="match status" value="1"/>
</dbReference>
<evidence type="ECO:0000313" key="2">
    <source>
        <dbReference type="Proteomes" id="UP000075901"/>
    </source>
</evidence>
<evidence type="ECO:0000313" key="1">
    <source>
        <dbReference type="EnsemblMetazoa" id="AMAM017976-PA"/>
    </source>
</evidence>
<dbReference type="PANTHER" id="PTHR20898">
    <property type="entry name" value="DAEDALUS ON 3-RELATED-RELATED"/>
    <property type="match status" value="1"/>
</dbReference>
<dbReference type="AlphaFoldDB" id="A0A182T1X4"/>
<reference evidence="2" key="1">
    <citation type="submission" date="2013-09" db="EMBL/GenBank/DDBJ databases">
        <title>The Genome Sequence of Anopheles maculatus species B.</title>
        <authorList>
            <consortium name="The Broad Institute Genomics Platform"/>
            <person name="Neafsey D.E."/>
            <person name="Besansky N."/>
            <person name="Howell P."/>
            <person name="Walton C."/>
            <person name="Young S.K."/>
            <person name="Zeng Q."/>
            <person name="Gargeya S."/>
            <person name="Fitzgerald M."/>
            <person name="Haas B."/>
            <person name="Abouelleil A."/>
            <person name="Allen A.W."/>
            <person name="Alvarado L."/>
            <person name="Arachchi H.M."/>
            <person name="Berlin A.M."/>
            <person name="Chapman S.B."/>
            <person name="Gainer-Dewar J."/>
            <person name="Goldberg J."/>
            <person name="Griggs A."/>
            <person name="Gujja S."/>
            <person name="Hansen M."/>
            <person name="Howarth C."/>
            <person name="Imamovic A."/>
            <person name="Ireland A."/>
            <person name="Larimer J."/>
            <person name="McCowan C."/>
            <person name="Murphy C."/>
            <person name="Pearson M."/>
            <person name="Poon T.W."/>
            <person name="Priest M."/>
            <person name="Roberts A."/>
            <person name="Saif S."/>
            <person name="Shea T."/>
            <person name="Sisk P."/>
            <person name="Sykes S."/>
            <person name="Wortman J."/>
            <person name="Nusbaum C."/>
            <person name="Birren B."/>
        </authorList>
    </citation>
    <scope>NUCLEOTIDE SEQUENCE [LARGE SCALE GENOMIC DNA]</scope>
    <source>
        <strain evidence="2">maculatus3</strain>
    </source>
</reference>
<dbReference type="Proteomes" id="UP000075901">
    <property type="component" value="Unassembled WGS sequence"/>
</dbReference>
<organism evidence="1 2">
    <name type="scientific">Anopheles maculatus</name>
    <dbReference type="NCBI Taxonomy" id="74869"/>
    <lineage>
        <taxon>Eukaryota</taxon>
        <taxon>Metazoa</taxon>
        <taxon>Ecdysozoa</taxon>
        <taxon>Arthropoda</taxon>
        <taxon>Hexapoda</taxon>
        <taxon>Insecta</taxon>
        <taxon>Pterygota</taxon>
        <taxon>Neoptera</taxon>
        <taxon>Endopterygota</taxon>
        <taxon>Diptera</taxon>
        <taxon>Nematocera</taxon>
        <taxon>Culicoidea</taxon>
        <taxon>Culicidae</taxon>
        <taxon>Anophelinae</taxon>
        <taxon>Anopheles</taxon>
        <taxon>Anopheles maculatus group</taxon>
    </lineage>
</organism>
<protein>
    <submittedName>
        <fullName evidence="1">Uncharacterized protein</fullName>
    </submittedName>
</protein>
<dbReference type="InterPro" id="IPR010512">
    <property type="entry name" value="DUF1091"/>
</dbReference>
<name>A0A182T1X4_9DIPT</name>
<dbReference type="Pfam" id="PF06477">
    <property type="entry name" value="DUF1091"/>
    <property type="match status" value="1"/>
</dbReference>
<dbReference type="EnsemblMetazoa" id="AMAM017976-RA">
    <property type="protein sequence ID" value="AMAM017976-PA"/>
    <property type="gene ID" value="AMAM017976"/>
</dbReference>
<accession>A0A182T1X4</accession>
<reference evidence="1" key="2">
    <citation type="submission" date="2020-05" db="UniProtKB">
        <authorList>
            <consortium name="EnsemblMetazoa"/>
        </authorList>
    </citation>
    <scope>IDENTIFICATION</scope>
    <source>
        <strain evidence="1">maculatus3</strain>
    </source>
</reference>
<proteinExistence type="predicted"/>